<dbReference type="EMBL" id="OX465081">
    <property type="protein sequence ID" value="CAI9284035.1"/>
    <property type="molecule type" value="Genomic_DNA"/>
</dbReference>
<evidence type="ECO:0000313" key="3">
    <source>
        <dbReference type="Proteomes" id="UP001177003"/>
    </source>
</evidence>
<dbReference type="Proteomes" id="UP001177003">
    <property type="component" value="Chromosome 5"/>
</dbReference>
<feature type="region of interest" description="Disordered" evidence="1">
    <location>
        <begin position="1"/>
        <end position="27"/>
    </location>
</feature>
<sequence>MSKRTEKTDAGSYEKQIKESKSTKVTKKLPVTEAEPIIPEVSNDDTPLTQKEIITSKVGVLRRIKMKSKDKSRSPITNVVRKPQVTHQGVLFHEIPVLVSPSSKKRRATDMAKHISKKKKKKKQNDNLF</sequence>
<accession>A0AA36E7C1</accession>
<feature type="region of interest" description="Disordered" evidence="1">
    <location>
        <begin position="101"/>
        <end position="129"/>
    </location>
</feature>
<evidence type="ECO:0000256" key="1">
    <source>
        <dbReference type="SAM" id="MobiDB-lite"/>
    </source>
</evidence>
<proteinExistence type="predicted"/>
<organism evidence="2 3">
    <name type="scientific">Lactuca saligna</name>
    <name type="common">Willowleaf lettuce</name>
    <dbReference type="NCBI Taxonomy" id="75948"/>
    <lineage>
        <taxon>Eukaryota</taxon>
        <taxon>Viridiplantae</taxon>
        <taxon>Streptophyta</taxon>
        <taxon>Embryophyta</taxon>
        <taxon>Tracheophyta</taxon>
        <taxon>Spermatophyta</taxon>
        <taxon>Magnoliopsida</taxon>
        <taxon>eudicotyledons</taxon>
        <taxon>Gunneridae</taxon>
        <taxon>Pentapetalae</taxon>
        <taxon>asterids</taxon>
        <taxon>campanulids</taxon>
        <taxon>Asterales</taxon>
        <taxon>Asteraceae</taxon>
        <taxon>Cichorioideae</taxon>
        <taxon>Cichorieae</taxon>
        <taxon>Lactucinae</taxon>
        <taxon>Lactuca</taxon>
    </lineage>
</organism>
<protein>
    <submittedName>
        <fullName evidence="2">Uncharacterized protein</fullName>
    </submittedName>
</protein>
<keyword evidence="3" id="KW-1185">Reference proteome</keyword>
<reference evidence="2" key="1">
    <citation type="submission" date="2023-04" db="EMBL/GenBank/DDBJ databases">
        <authorList>
            <person name="Vijverberg K."/>
            <person name="Xiong W."/>
            <person name="Schranz E."/>
        </authorList>
    </citation>
    <scope>NUCLEOTIDE SEQUENCE</scope>
</reference>
<feature type="compositionally biased region" description="Basic residues" evidence="1">
    <location>
        <begin position="114"/>
        <end position="123"/>
    </location>
</feature>
<dbReference type="AlphaFoldDB" id="A0AA36E7C1"/>
<evidence type="ECO:0000313" key="2">
    <source>
        <dbReference type="EMBL" id="CAI9284035.1"/>
    </source>
</evidence>
<gene>
    <name evidence="2" type="ORF">LSALG_LOCUS23593</name>
</gene>
<name>A0AA36E7C1_LACSI</name>